<dbReference type="SUPFAM" id="SSF51735">
    <property type="entry name" value="NAD(P)-binding Rossmann-fold domains"/>
    <property type="match status" value="1"/>
</dbReference>
<proteinExistence type="inferred from homology"/>
<comment type="caution">
    <text evidence="4">The sequence shown here is derived from an EMBL/GenBank/DDBJ whole genome shotgun (WGS) entry which is preliminary data.</text>
</comment>
<evidence type="ECO:0000256" key="2">
    <source>
        <dbReference type="RuleBase" id="RU000363"/>
    </source>
</evidence>
<sequence>MSVDRRRVVITGATAGLGYFAAERLASQGHKVVLAARDGERAVRAVDTIIERVPGADLETVELDLADLSSIRSGAAAIAAGGAVDVLLANAGVVGSKRRQTTADGFESQFGTNHLGHFALVSHLMPAIRSSTAGRIVHLGSISHRWVRLDLDDPMMLSSYSSYVAYARSKLAVMSFGFELDRRLRESGSPVVSVVAHPGFAWESLSDPRPPVVVPRRPPAVVTSAMHTFSQGKEVGAEPLVHAATAEGVRGGEYWGPAGWFQLTGGPALVTAQKHAHDTDTASRLWSESARLTSTQPALL</sequence>
<name>A0A7W3JHD4_9MICO</name>
<evidence type="ECO:0000313" key="5">
    <source>
        <dbReference type="Proteomes" id="UP000321154"/>
    </source>
</evidence>
<evidence type="ECO:0000313" key="6">
    <source>
        <dbReference type="Proteomes" id="UP000522688"/>
    </source>
</evidence>
<accession>A0A7W3JHD4</accession>
<dbReference type="RefSeq" id="WP_146852137.1">
    <property type="nucleotide sequence ID" value="NZ_BAAAHR010000002.1"/>
</dbReference>
<dbReference type="AlphaFoldDB" id="A0A7W3JHD4"/>
<organism evidence="4 6">
    <name type="scientific">Frigoribacterium faeni</name>
    <dbReference type="NCBI Taxonomy" id="145483"/>
    <lineage>
        <taxon>Bacteria</taxon>
        <taxon>Bacillati</taxon>
        <taxon>Actinomycetota</taxon>
        <taxon>Actinomycetes</taxon>
        <taxon>Micrococcales</taxon>
        <taxon>Microbacteriaceae</taxon>
        <taxon>Frigoribacterium</taxon>
    </lineage>
</organism>
<dbReference type="PANTHER" id="PTHR43157:SF31">
    <property type="entry name" value="PHOSPHATIDYLINOSITOL-GLYCAN BIOSYNTHESIS CLASS F PROTEIN"/>
    <property type="match status" value="1"/>
</dbReference>
<dbReference type="Pfam" id="PF00106">
    <property type="entry name" value="adh_short"/>
    <property type="match status" value="1"/>
</dbReference>
<dbReference type="EMBL" id="JACGWW010000001">
    <property type="protein sequence ID" value="MBA8812886.1"/>
    <property type="molecule type" value="Genomic_DNA"/>
</dbReference>
<reference evidence="4 6" key="2">
    <citation type="submission" date="2020-07" db="EMBL/GenBank/DDBJ databases">
        <title>Sequencing the genomes of 1000 actinobacteria strains.</title>
        <authorList>
            <person name="Klenk H.-P."/>
        </authorList>
    </citation>
    <scope>NUCLEOTIDE SEQUENCE [LARGE SCALE GENOMIC DNA]</scope>
    <source>
        <strain evidence="4 6">DSM 10309</strain>
    </source>
</reference>
<dbReference type="Proteomes" id="UP000522688">
    <property type="component" value="Unassembled WGS sequence"/>
</dbReference>
<evidence type="ECO:0000313" key="4">
    <source>
        <dbReference type="EMBL" id="MBA8812886.1"/>
    </source>
</evidence>
<reference evidence="3 5" key="1">
    <citation type="submission" date="2019-07" db="EMBL/GenBank/DDBJ databases">
        <title>Whole genome shotgun sequence of Frigoribacterium faeni NBRC 103066.</title>
        <authorList>
            <person name="Hosoyama A."/>
            <person name="Uohara A."/>
            <person name="Ohji S."/>
            <person name="Ichikawa N."/>
        </authorList>
    </citation>
    <scope>NUCLEOTIDE SEQUENCE [LARGE SCALE GENOMIC DNA]</scope>
    <source>
        <strain evidence="3 5">NBRC 103066</strain>
    </source>
</reference>
<dbReference type="PANTHER" id="PTHR43157">
    <property type="entry name" value="PHOSPHATIDYLINOSITOL-GLYCAN BIOSYNTHESIS CLASS F PROTEIN-RELATED"/>
    <property type="match status" value="1"/>
</dbReference>
<dbReference type="PRINTS" id="PR00081">
    <property type="entry name" value="GDHRDH"/>
</dbReference>
<evidence type="ECO:0000256" key="1">
    <source>
        <dbReference type="ARBA" id="ARBA00023002"/>
    </source>
</evidence>
<comment type="similarity">
    <text evidence="2">Belongs to the short-chain dehydrogenases/reductases (SDR) family.</text>
</comment>
<dbReference type="EMBL" id="BJUV01000002">
    <property type="protein sequence ID" value="GEK81926.1"/>
    <property type="molecule type" value="Genomic_DNA"/>
</dbReference>
<dbReference type="InterPro" id="IPR036291">
    <property type="entry name" value="NAD(P)-bd_dom_sf"/>
</dbReference>
<dbReference type="PRINTS" id="PR00080">
    <property type="entry name" value="SDRFAMILY"/>
</dbReference>
<dbReference type="Gene3D" id="3.40.50.720">
    <property type="entry name" value="NAD(P)-binding Rossmann-like Domain"/>
    <property type="match status" value="1"/>
</dbReference>
<gene>
    <name evidence="4" type="ORF">FB463_001110</name>
    <name evidence="3" type="ORF">FFA01_02350</name>
</gene>
<protein>
    <submittedName>
        <fullName evidence="4">NAD(P)-dependent dehydrogenase (Short-subunit alcohol dehydrogenase family)</fullName>
    </submittedName>
    <submittedName>
        <fullName evidence="3">Oxidoreductase</fullName>
    </submittedName>
</protein>
<keyword evidence="1" id="KW-0560">Oxidoreductase</keyword>
<keyword evidence="5" id="KW-1185">Reference proteome</keyword>
<dbReference type="Proteomes" id="UP000321154">
    <property type="component" value="Unassembled WGS sequence"/>
</dbReference>
<dbReference type="GO" id="GO:0016491">
    <property type="term" value="F:oxidoreductase activity"/>
    <property type="evidence" value="ECO:0007669"/>
    <property type="project" value="UniProtKB-KW"/>
</dbReference>
<dbReference type="OrthoDB" id="4577644at2"/>
<evidence type="ECO:0000313" key="3">
    <source>
        <dbReference type="EMBL" id="GEK81926.1"/>
    </source>
</evidence>
<dbReference type="InterPro" id="IPR002347">
    <property type="entry name" value="SDR_fam"/>
</dbReference>